<feature type="domain" description="Phosphoribosyltransferase" evidence="3">
    <location>
        <begin position="20"/>
        <end position="162"/>
    </location>
</feature>
<dbReference type="CDD" id="cd06223">
    <property type="entry name" value="PRTases_typeI"/>
    <property type="match status" value="1"/>
</dbReference>
<keyword evidence="5" id="KW-1185">Reference proteome</keyword>
<keyword evidence="1 4" id="KW-0328">Glycosyltransferase</keyword>
<keyword evidence="2" id="KW-0808">Transferase</keyword>
<dbReference type="EMBL" id="JBIASD010000004">
    <property type="protein sequence ID" value="MFF3665501.1"/>
    <property type="molecule type" value="Genomic_DNA"/>
</dbReference>
<evidence type="ECO:0000256" key="2">
    <source>
        <dbReference type="ARBA" id="ARBA00022679"/>
    </source>
</evidence>
<gene>
    <name evidence="4" type="ORF">ACFYXI_07890</name>
</gene>
<dbReference type="Gene3D" id="3.40.50.2020">
    <property type="match status" value="1"/>
</dbReference>
<dbReference type="Proteomes" id="UP001602013">
    <property type="component" value="Unassembled WGS sequence"/>
</dbReference>
<evidence type="ECO:0000313" key="5">
    <source>
        <dbReference type="Proteomes" id="UP001602013"/>
    </source>
</evidence>
<proteinExistence type="predicted"/>
<dbReference type="GO" id="GO:0016757">
    <property type="term" value="F:glycosyltransferase activity"/>
    <property type="evidence" value="ECO:0007669"/>
    <property type="project" value="UniProtKB-KW"/>
</dbReference>
<accession>A0ABW6SKK1</accession>
<dbReference type="SUPFAM" id="SSF53271">
    <property type="entry name" value="PRTase-like"/>
    <property type="match status" value="1"/>
</dbReference>
<organism evidence="4 5">
    <name type="scientific">Microtetraspora malaysiensis</name>
    <dbReference type="NCBI Taxonomy" id="161358"/>
    <lineage>
        <taxon>Bacteria</taxon>
        <taxon>Bacillati</taxon>
        <taxon>Actinomycetota</taxon>
        <taxon>Actinomycetes</taxon>
        <taxon>Streptosporangiales</taxon>
        <taxon>Streptosporangiaceae</taxon>
        <taxon>Microtetraspora</taxon>
    </lineage>
</organism>
<dbReference type="InterPro" id="IPR000836">
    <property type="entry name" value="PRTase_dom"/>
</dbReference>
<protein>
    <submittedName>
        <fullName evidence="4">Phosphoribosyltransferase</fullName>
    </submittedName>
</protein>
<evidence type="ECO:0000313" key="4">
    <source>
        <dbReference type="EMBL" id="MFF3665501.1"/>
    </source>
</evidence>
<dbReference type="PANTHER" id="PTHR43363:SF1">
    <property type="entry name" value="HYPOXANTHINE-GUANINE PHOSPHORIBOSYLTRANSFERASE"/>
    <property type="match status" value="1"/>
</dbReference>
<evidence type="ECO:0000259" key="3">
    <source>
        <dbReference type="Pfam" id="PF00156"/>
    </source>
</evidence>
<dbReference type="RefSeq" id="WP_387409507.1">
    <property type="nucleotide sequence ID" value="NZ_JBIASD010000004.1"/>
</dbReference>
<dbReference type="InterPro" id="IPR029057">
    <property type="entry name" value="PRTase-like"/>
</dbReference>
<reference evidence="4 5" key="1">
    <citation type="submission" date="2024-10" db="EMBL/GenBank/DDBJ databases">
        <title>The Natural Products Discovery Center: Release of the First 8490 Sequenced Strains for Exploring Actinobacteria Biosynthetic Diversity.</title>
        <authorList>
            <person name="Kalkreuter E."/>
            <person name="Kautsar S.A."/>
            <person name="Yang D."/>
            <person name="Bader C.D."/>
            <person name="Teijaro C.N."/>
            <person name="Fluegel L."/>
            <person name="Davis C.M."/>
            <person name="Simpson J.R."/>
            <person name="Lauterbach L."/>
            <person name="Steele A.D."/>
            <person name="Gui C."/>
            <person name="Meng S."/>
            <person name="Li G."/>
            <person name="Viehrig K."/>
            <person name="Ye F."/>
            <person name="Su P."/>
            <person name="Kiefer A.F."/>
            <person name="Nichols A."/>
            <person name="Cepeda A.J."/>
            <person name="Yan W."/>
            <person name="Fan B."/>
            <person name="Jiang Y."/>
            <person name="Adhikari A."/>
            <person name="Zheng C.-J."/>
            <person name="Schuster L."/>
            <person name="Cowan T.M."/>
            <person name="Smanski M.J."/>
            <person name="Chevrette M.G."/>
            <person name="De Carvalho L.P.S."/>
            <person name="Shen B."/>
        </authorList>
    </citation>
    <scope>NUCLEOTIDE SEQUENCE [LARGE SCALE GENOMIC DNA]</scope>
    <source>
        <strain evidence="4 5">NPDC002173</strain>
    </source>
</reference>
<dbReference type="PANTHER" id="PTHR43363">
    <property type="entry name" value="HYPOXANTHINE PHOSPHORIBOSYLTRANSFERASE"/>
    <property type="match status" value="1"/>
</dbReference>
<comment type="caution">
    <text evidence="4">The sequence shown here is derived from an EMBL/GenBank/DDBJ whole genome shotgun (WGS) entry which is preliminary data.</text>
</comment>
<evidence type="ECO:0000256" key="1">
    <source>
        <dbReference type="ARBA" id="ARBA00022676"/>
    </source>
</evidence>
<dbReference type="Pfam" id="PF00156">
    <property type="entry name" value="Pribosyltran"/>
    <property type="match status" value="1"/>
</dbReference>
<name>A0ABW6SKK1_9ACTN</name>
<sequence>MTTTRVFEGRRIWRMHDAAFAAAVDLIAEAERAHQPELIVGIQRGGAQLALRLAAALNVPSVLVTARHNTSDAIAVQASGVVTVDAAPLVSVIPAARVLLVDDICGSGATLRAVTRLIVAAVGAERIRSAVLCRNAGADLSPDTWVWEVADWVSFPWETPPDQVTSPLAIPQEVRS</sequence>